<dbReference type="Proteomes" id="UP000617355">
    <property type="component" value="Unassembled WGS sequence"/>
</dbReference>
<sequence length="106" mass="11748">MAARRKTASRGAGPQPQTRDDRGVEDRLAGIEAELLDALEIGPAGLYEVWRAPCRYCWGRAHLYQWTTRREYHEALERAVARGVPRPHADGGFGYRADGAPNSACP</sequence>
<dbReference type="RefSeq" id="WP_188526815.1">
    <property type="nucleotide sequence ID" value="NZ_BMGI01000002.1"/>
</dbReference>
<comment type="caution">
    <text evidence="2">The sequence shown here is derived from an EMBL/GenBank/DDBJ whole genome shotgun (WGS) entry which is preliminary data.</text>
</comment>
<protein>
    <submittedName>
        <fullName evidence="2">Uncharacterized protein</fullName>
    </submittedName>
</protein>
<proteinExistence type="predicted"/>
<evidence type="ECO:0000313" key="3">
    <source>
        <dbReference type="Proteomes" id="UP000617355"/>
    </source>
</evidence>
<feature type="region of interest" description="Disordered" evidence="1">
    <location>
        <begin position="87"/>
        <end position="106"/>
    </location>
</feature>
<evidence type="ECO:0000313" key="2">
    <source>
        <dbReference type="EMBL" id="GGD30206.1"/>
    </source>
</evidence>
<accession>A0ABQ1QM11</accession>
<feature type="region of interest" description="Disordered" evidence="1">
    <location>
        <begin position="1"/>
        <end position="25"/>
    </location>
</feature>
<gene>
    <name evidence="2" type="ORF">GCM10011358_12820</name>
</gene>
<dbReference type="EMBL" id="BMGI01000002">
    <property type="protein sequence ID" value="GGD30206.1"/>
    <property type="molecule type" value="Genomic_DNA"/>
</dbReference>
<reference evidence="3" key="1">
    <citation type="journal article" date="2019" name="Int. J. Syst. Evol. Microbiol.">
        <title>The Global Catalogue of Microorganisms (GCM) 10K type strain sequencing project: providing services to taxonomists for standard genome sequencing and annotation.</title>
        <authorList>
            <consortium name="The Broad Institute Genomics Platform"/>
            <consortium name="The Broad Institute Genome Sequencing Center for Infectious Disease"/>
            <person name="Wu L."/>
            <person name="Ma J."/>
        </authorList>
    </citation>
    <scope>NUCLEOTIDE SEQUENCE [LARGE SCALE GENOMIC DNA]</scope>
    <source>
        <strain evidence="3">CGMCC 1.12922</strain>
    </source>
</reference>
<keyword evidence="3" id="KW-1185">Reference proteome</keyword>
<name>A0ABQ1QM11_9RHOB</name>
<organism evidence="2 3">
    <name type="scientific">Sinisalibacter lacisalsi</name>
    <dbReference type="NCBI Taxonomy" id="1526570"/>
    <lineage>
        <taxon>Bacteria</taxon>
        <taxon>Pseudomonadati</taxon>
        <taxon>Pseudomonadota</taxon>
        <taxon>Alphaproteobacteria</taxon>
        <taxon>Rhodobacterales</taxon>
        <taxon>Roseobacteraceae</taxon>
        <taxon>Sinisalibacter</taxon>
    </lineage>
</organism>
<evidence type="ECO:0000256" key="1">
    <source>
        <dbReference type="SAM" id="MobiDB-lite"/>
    </source>
</evidence>